<evidence type="ECO:0000256" key="5">
    <source>
        <dbReference type="ARBA" id="ARBA00022741"/>
    </source>
</evidence>
<evidence type="ECO:0000256" key="7">
    <source>
        <dbReference type="ARBA" id="ARBA00022989"/>
    </source>
</evidence>
<keyword evidence="2" id="KW-0813">Transport</keyword>
<dbReference type="InterPro" id="IPR011527">
    <property type="entry name" value="ABC1_TM_dom"/>
</dbReference>
<dbReference type="PANTHER" id="PTHR24221">
    <property type="entry name" value="ATP-BINDING CASSETTE SUB-FAMILY B"/>
    <property type="match status" value="1"/>
</dbReference>
<evidence type="ECO:0000259" key="11">
    <source>
        <dbReference type="PROSITE" id="PS50893"/>
    </source>
</evidence>
<feature type="transmembrane region" description="Helical" evidence="10">
    <location>
        <begin position="12"/>
        <end position="32"/>
    </location>
</feature>
<dbReference type="GO" id="GO:0140359">
    <property type="term" value="F:ABC-type transporter activity"/>
    <property type="evidence" value="ECO:0007669"/>
    <property type="project" value="InterPro"/>
</dbReference>
<feature type="transmembrane region" description="Helical" evidence="10">
    <location>
        <begin position="134"/>
        <end position="158"/>
    </location>
</feature>
<dbReference type="InterPro" id="IPR036640">
    <property type="entry name" value="ABC1_TM_sf"/>
</dbReference>
<feature type="region of interest" description="Disordered" evidence="9">
    <location>
        <begin position="557"/>
        <end position="578"/>
    </location>
</feature>
<evidence type="ECO:0000256" key="9">
    <source>
        <dbReference type="SAM" id="MobiDB-lite"/>
    </source>
</evidence>
<evidence type="ECO:0000313" key="13">
    <source>
        <dbReference type="EMBL" id="MBB6051177.1"/>
    </source>
</evidence>
<keyword evidence="8 10" id="KW-0472">Membrane</keyword>
<gene>
    <name evidence="13" type="ORF">HNQ39_002968</name>
</gene>
<dbReference type="InterPro" id="IPR027417">
    <property type="entry name" value="P-loop_NTPase"/>
</dbReference>
<protein>
    <submittedName>
        <fullName evidence="13">ABC-type multidrug transport system fused ATPase/permease subunit</fullName>
    </submittedName>
</protein>
<evidence type="ECO:0000259" key="12">
    <source>
        <dbReference type="PROSITE" id="PS50929"/>
    </source>
</evidence>
<dbReference type="GO" id="GO:0005524">
    <property type="term" value="F:ATP binding"/>
    <property type="evidence" value="ECO:0007669"/>
    <property type="project" value="UniProtKB-KW"/>
</dbReference>
<dbReference type="EMBL" id="JACHGW010000002">
    <property type="protein sequence ID" value="MBB6051177.1"/>
    <property type="molecule type" value="Genomic_DNA"/>
</dbReference>
<dbReference type="InterPro" id="IPR003593">
    <property type="entry name" value="AAA+_ATPase"/>
</dbReference>
<comment type="subcellular location">
    <subcellularLocation>
        <location evidence="1">Cell membrane</location>
        <topology evidence="1">Multi-pass membrane protein</topology>
    </subcellularLocation>
</comment>
<proteinExistence type="predicted"/>
<dbReference type="PANTHER" id="PTHR24221:SF468">
    <property type="entry name" value="ABC TRANSPORTER"/>
    <property type="match status" value="1"/>
</dbReference>
<dbReference type="PROSITE" id="PS50893">
    <property type="entry name" value="ABC_TRANSPORTER_2"/>
    <property type="match status" value="1"/>
</dbReference>
<keyword evidence="7 10" id="KW-1133">Transmembrane helix</keyword>
<comment type="caution">
    <text evidence="13">The sequence shown here is derived from an EMBL/GenBank/DDBJ whole genome shotgun (WGS) entry which is preliminary data.</text>
</comment>
<dbReference type="Gene3D" id="3.40.50.300">
    <property type="entry name" value="P-loop containing nucleotide triphosphate hydrolases"/>
    <property type="match status" value="1"/>
</dbReference>
<evidence type="ECO:0000256" key="1">
    <source>
        <dbReference type="ARBA" id="ARBA00004651"/>
    </source>
</evidence>
<feature type="domain" description="ABC transmembrane type-1" evidence="12">
    <location>
        <begin position="16"/>
        <end position="307"/>
    </location>
</feature>
<keyword evidence="5" id="KW-0547">Nucleotide-binding</keyword>
<dbReference type="SUPFAM" id="SSF52540">
    <property type="entry name" value="P-loop containing nucleoside triphosphate hydrolases"/>
    <property type="match status" value="1"/>
</dbReference>
<name>A0A7W9SQX0_ARMRO</name>
<keyword evidence="4 10" id="KW-0812">Transmembrane</keyword>
<evidence type="ECO:0000256" key="6">
    <source>
        <dbReference type="ARBA" id="ARBA00022840"/>
    </source>
</evidence>
<dbReference type="InterPro" id="IPR003439">
    <property type="entry name" value="ABC_transporter-like_ATP-bd"/>
</dbReference>
<feature type="domain" description="ABC transporter" evidence="11">
    <location>
        <begin position="342"/>
        <end position="576"/>
    </location>
</feature>
<dbReference type="AlphaFoldDB" id="A0A7W9SQX0"/>
<evidence type="ECO:0000256" key="3">
    <source>
        <dbReference type="ARBA" id="ARBA00022475"/>
    </source>
</evidence>
<evidence type="ECO:0000256" key="2">
    <source>
        <dbReference type="ARBA" id="ARBA00022448"/>
    </source>
</evidence>
<dbReference type="Pfam" id="PF00664">
    <property type="entry name" value="ABC_membrane"/>
    <property type="match status" value="1"/>
</dbReference>
<dbReference type="InterPro" id="IPR039421">
    <property type="entry name" value="Type_1_exporter"/>
</dbReference>
<dbReference type="FunFam" id="3.40.50.300:FF:000299">
    <property type="entry name" value="ABC transporter ATP-binding protein/permease"/>
    <property type="match status" value="1"/>
</dbReference>
<evidence type="ECO:0000256" key="4">
    <source>
        <dbReference type="ARBA" id="ARBA00022692"/>
    </source>
</evidence>
<reference evidence="13 14" key="1">
    <citation type="submission" date="2020-08" db="EMBL/GenBank/DDBJ databases">
        <title>Genomic Encyclopedia of Type Strains, Phase IV (KMG-IV): sequencing the most valuable type-strain genomes for metagenomic binning, comparative biology and taxonomic classification.</title>
        <authorList>
            <person name="Goeker M."/>
        </authorList>
    </citation>
    <scope>NUCLEOTIDE SEQUENCE [LARGE SCALE GENOMIC DNA]</scope>
    <source>
        <strain evidence="13 14">DSM 23562</strain>
    </source>
</reference>
<dbReference type="Pfam" id="PF00005">
    <property type="entry name" value="ABC_tran"/>
    <property type="match status" value="1"/>
</dbReference>
<organism evidence="13 14">
    <name type="scientific">Armatimonas rosea</name>
    <dbReference type="NCBI Taxonomy" id="685828"/>
    <lineage>
        <taxon>Bacteria</taxon>
        <taxon>Bacillati</taxon>
        <taxon>Armatimonadota</taxon>
        <taxon>Armatimonadia</taxon>
        <taxon>Armatimonadales</taxon>
        <taxon>Armatimonadaceae</taxon>
        <taxon>Armatimonas</taxon>
    </lineage>
</organism>
<feature type="transmembrane region" description="Helical" evidence="10">
    <location>
        <begin position="52"/>
        <end position="75"/>
    </location>
</feature>
<dbReference type="Gene3D" id="1.20.1560.10">
    <property type="entry name" value="ABC transporter type 1, transmembrane domain"/>
    <property type="match status" value="1"/>
</dbReference>
<keyword evidence="14" id="KW-1185">Reference proteome</keyword>
<evidence type="ECO:0000313" key="14">
    <source>
        <dbReference type="Proteomes" id="UP000520814"/>
    </source>
</evidence>
<dbReference type="GO" id="GO:0034040">
    <property type="term" value="F:ATPase-coupled lipid transmembrane transporter activity"/>
    <property type="evidence" value="ECO:0007669"/>
    <property type="project" value="TreeGrafter"/>
</dbReference>
<keyword evidence="6" id="KW-0067">ATP-binding</keyword>
<dbReference type="Proteomes" id="UP000520814">
    <property type="component" value="Unassembled WGS sequence"/>
</dbReference>
<dbReference type="GO" id="GO:0005886">
    <property type="term" value="C:plasma membrane"/>
    <property type="evidence" value="ECO:0007669"/>
    <property type="project" value="UniProtKB-SubCell"/>
</dbReference>
<dbReference type="InterPro" id="IPR017871">
    <property type="entry name" value="ABC_transporter-like_CS"/>
</dbReference>
<dbReference type="SMART" id="SM00382">
    <property type="entry name" value="AAA"/>
    <property type="match status" value="1"/>
</dbReference>
<keyword evidence="3" id="KW-1003">Cell membrane</keyword>
<accession>A0A7W9SQX0</accession>
<dbReference type="PROSITE" id="PS00211">
    <property type="entry name" value="ABC_TRANSPORTER_1"/>
    <property type="match status" value="1"/>
</dbReference>
<dbReference type="GO" id="GO:0016887">
    <property type="term" value="F:ATP hydrolysis activity"/>
    <property type="evidence" value="ECO:0007669"/>
    <property type="project" value="InterPro"/>
</dbReference>
<dbReference type="RefSeq" id="WP_184197492.1">
    <property type="nucleotide sequence ID" value="NZ_JACHGW010000002.1"/>
</dbReference>
<dbReference type="SUPFAM" id="SSF90123">
    <property type="entry name" value="ABC transporter transmembrane region"/>
    <property type="match status" value="1"/>
</dbReference>
<dbReference type="PROSITE" id="PS50929">
    <property type="entry name" value="ABC_TM1F"/>
    <property type="match status" value="1"/>
</dbReference>
<sequence>MSEVLRLARRFWPQLVLLLLLELLGAGLAVLAPIPLQTALDVVLQKRALPTWLAPFSGNALPALCAGSLLVTLLAQGQSLASTLLSTGLGQRLIRDLRARLFAAAQRLSLARHIERGTTDALYRIQSDAQSIEWFLLDGALPVLTALTTLALMLTALFRLDTSLGWVGVALAPPLLLAARTTRPGLKAASRTAKQQESEALGIVQATLGALTSVKAFGIEDAQTQRFAEASEKAVKTRLRIALLDGLFGMGVQTLTALGTSAALYLGVAAAQRGTLTVGQVLLGLHYLNQVYSPLRTLGKKWASLQNQLVGLERATTLLSEPAEVPETTAPTALPQPVRGALCFEGISFGYDPRRPIVEGVSLRVAPGERIGIVGETGSGKSTLLSLLLRLYSPTAGTISLDGIPITQLRLPELRAQLAVVFQETVLLPGTLAENIAVGKPGATQAQIEAAAKAAQLHDAIQRFPEGYQTKVGERGAALSGGERQRVGLARAFLRDAPILLLDEPTSALDATTELEVLGAMERLMEGRTVLLVTHRESALRGMHRVFALTNKTLREQQTAESVSRPPEMSVSPGASSR</sequence>
<evidence type="ECO:0000256" key="10">
    <source>
        <dbReference type="SAM" id="Phobius"/>
    </source>
</evidence>
<evidence type="ECO:0000256" key="8">
    <source>
        <dbReference type="ARBA" id="ARBA00023136"/>
    </source>
</evidence>